<dbReference type="CDD" id="cd02869">
    <property type="entry name" value="PseudoU_synth_RluA_like"/>
    <property type="match status" value="1"/>
</dbReference>
<dbReference type="GO" id="GO:0009982">
    <property type="term" value="F:pseudouridine synthase activity"/>
    <property type="evidence" value="ECO:0007669"/>
    <property type="project" value="InterPro"/>
</dbReference>
<dbReference type="InterPro" id="IPR020103">
    <property type="entry name" value="PsdUridine_synth_cat_dom_sf"/>
</dbReference>
<dbReference type="AlphaFoldDB" id="A0A5A9W7K1"/>
<name>A0A5A9W7K1_9GAMM</name>
<comment type="caution">
    <text evidence="3">The sequence shown here is derived from an EMBL/GenBank/DDBJ whole genome shotgun (WGS) entry which is preliminary data.</text>
</comment>
<evidence type="ECO:0000313" key="3">
    <source>
        <dbReference type="EMBL" id="KAA0876434.1"/>
    </source>
</evidence>
<proteinExistence type="inferred from homology"/>
<dbReference type="EMBL" id="SMRS01000001">
    <property type="protein sequence ID" value="KAA0876434.1"/>
    <property type="molecule type" value="Genomic_DNA"/>
</dbReference>
<comment type="similarity">
    <text evidence="1">Belongs to the pseudouridine synthase RluA family.</text>
</comment>
<feature type="domain" description="Pseudouridine synthase RsuA/RluA-like" evidence="2">
    <location>
        <begin position="10"/>
        <end position="152"/>
    </location>
</feature>
<dbReference type="SUPFAM" id="SSF55120">
    <property type="entry name" value="Pseudouridine synthase"/>
    <property type="match status" value="1"/>
</dbReference>
<evidence type="ECO:0000259" key="2">
    <source>
        <dbReference type="Pfam" id="PF00849"/>
    </source>
</evidence>
<evidence type="ECO:0000256" key="1">
    <source>
        <dbReference type="ARBA" id="ARBA00010876"/>
    </source>
</evidence>
<gene>
    <name evidence="3" type="ORF">E1H14_01530</name>
</gene>
<reference evidence="3 4" key="1">
    <citation type="submission" date="2019-03" db="EMBL/GenBank/DDBJ databases">
        <title>Nitrincola sp. nov. isolated from an Indian soda lake.</title>
        <authorList>
            <person name="Joshi A."/>
            <person name="Thite S.V."/>
            <person name="Joseph N."/>
            <person name="Dhotre D."/>
            <person name="Moorthy M."/>
            <person name="Shouche Y.S."/>
        </authorList>
    </citation>
    <scope>NUCLEOTIDE SEQUENCE [LARGE SCALE GENOMIC DNA]</scope>
    <source>
        <strain evidence="3 4">MEB193</strain>
    </source>
</reference>
<dbReference type="Pfam" id="PF00849">
    <property type="entry name" value="PseudoU_synth_2"/>
    <property type="match status" value="1"/>
</dbReference>
<dbReference type="PANTHER" id="PTHR21600">
    <property type="entry name" value="MITOCHONDRIAL RNA PSEUDOURIDINE SYNTHASE"/>
    <property type="match status" value="1"/>
</dbReference>
<protein>
    <submittedName>
        <fullName evidence="3">TIGR01621 family pseudouridine synthase</fullName>
    </submittedName>
</protein>
<dbReference type="OrthoDB" id="9807829at2"/>
<dbReference type="Gene3D" id="3.30.2350.10">
    <property type="entry name" value="Pseudouridine synthase"/>
    <property type="match status" value="1"/>
</dbReference>
<dbReference type="GO" id="GO:0140098">
    <property type="term" value="F:catalytic activity, acting on RNA"/>
    <property type="evidence" value="ECO:0007669"/>
    <property type="project" value="UniProtKB-ARBA"/>
</dbReference>
<sequence>MYHLVADLTDFLVVDKCAGVDFHSQSGQAGLAAQLANDLAYPIWPVHRLDKLTSGLLIFAKSAEAAAEFGELFAQQQIEKTYLALARGKPKKKQGRILGDMAKSRRGQFKLLRSREHPAITDFISISLGEGLRLYRLHPKTGRTHQLRVALSSLSVPILGDPLYGGEAAERMYLHAWQLAFNWRGERLHFTRAPSEGDLFTQSQVMEILQIWANTGPQ</sequence>
<organism evidence="3 4">
    <name type="scientific">Nitrincola tapanii</name>
    <dbReference type="NCBI Taxonomy" id="1708751"/>
    <lineage>
        <taxon>Bacteria</taxon>
        <taxon>Pseudomonadati</taxon>
        <taxon>Pseudomonadota</taxon>
        <taxon>Gammaproteobacteria</taxon>
        <taxon>Oceanospirillales</taxon>
        <taxon>Oceanospirillaceae</taxon>
        <taxon>Nitrincola</taxon>
    </lineage>
</organism>
<dbReference type="InterPro" id="IPR006508">
    <property type="entry name" value="PsdUridine_synth_RluA-like"/>
</dbReference>
<dbReference type="PANTHER" id="PTHR21600:SF87">
    <property type="entry name" value="RNA PSEUDOURIDYLATE SYNTHASE DOMAIN-CONTAINING PROTEIN 1"/>
    <property type="match status" value="1"/>
</dbReference>
<dbReference type="GO" id="GO:0000455">
    <property type="term" value="P:enzyme-directed rRNA pseudouridine synthesis"/>
    <property type="evidence" value="ECO:0007669"/>
    <property type="project" value="TreeGrafter"/>
</dbReference>
<keyword evidence="4" id="KW-1185">Reference proteome</keyword>
<dbReference type="GO" id="GO:0003723">
    <property type="term" value="F:RNA binding"/>
    <property type="evidence" value="ECO:0007669"/>
    <property type="project" value="InterPro"/>
</dbReference>
<dbReference type="InterPro" id="IPR050188">
    <property type="entry name" value="RluA_PseudoU_synthase"/>
</dbReference>
<dbReference type="NCBIfam" id="TIGR01621">
    <property type="entry name" value="RluA-like"/>
    <property type="match status" value="1"/>
</dbReference>
<accession>A0A5A9W7K1</accession>
<dbReference type="InterPro" id="IPR006224">
    <property type="entry name" value="PsdUridine_synth_RluA-like_CS"/>
</dbReference>
<dbReference type="RefSeq" id="WP_149389683.1">
    <property type="nucleotide sequence ID" value="NZ_SMRS01000001.1"/>
</dbReference>
<dbReference type="PROSITE" id="PS01129">
    <property type="entry name" value="PSI_RLU"/>
    <property type="match status" value="1"/>
</dbReference>
<dbReference type="InterPro" id="IPR006145">
    <property type="entry name" value="PsdUridine_synth_RsuA/RluA"/>
</dbReference>
<evidence type="ECO:0000313" key="4">
    <source>
        <dbReference type="Proteomes" id="UP000325302"/>
    </source>
</evidence>
<dbReference type="Proteomes" id="UP000325302">
    <property type="component" value="Unassembled WGS sequence"/>
</dbReference>